<gene>
    <name evidence="3" type="ORF">AOC03_12030</name>
</gene>
<dbReference type="Proteomes" id="UP000059847">
    <property type="component" value="Plasmid 2"/>
</dbReference>
<reference evidence="3 4" key="1">
    <citation type="submission" date="2015-09" db="EMBL/GenBank/DDBJ databases">
        <title>Complete genome of Psychrobacter urativorans R10.10B.</title>
        <authorList>
            <person name="See-Too W.S."/>
            <person name="Chan K.G."/>
        </authorList>
    </citation>
    <scope>NUCLEOTIDE SEQUENCE [LARGE SCALE GENOMIC DNA]</scope>
    <source>
        <strain evidence="3 4">R10.10B</strain>
        <plasmid evidence="3 4">2</plasmid>
    </source>
</reference>
<sequence length="345" mass="36699">MKTLFKIKLLKTPLFQSRYCLLLLLVALWLPSNAQALTCKVDSFVSPNFEPITLANANNASVEQTLTYSCTNTSDVIEWASVCIDVDGGTNKPSQVNPRQMIGLNNSELKLNFNMTLSGMSNATWGKRDVGGTEFIDFFSVAPGITTPTIKETIIKTSLLSNTAPTADDYTATFTAGNTALTYVTVDSNIDTQQCLSESQNTAPFPFTVQAKVIPSCIINSASDIDLGSKPANLINIKGNSAINVTCTNNATYHIGLSPSNGNEDGAGVMTKNLGDSNGVPYQLRSTSGDGGMIWGNTATSEDVGNGVKGKGSGAPENHNVYVTVPSLDFEPGNYSDTVTINVNY</sequence>
<evidence type="ECO:0000256" key="1">
    <source>
        <dbReference type="SAM" id="SignalP"/>
    </source>
</evidence>
<feature type="signal peptide" evidence="1">
    <location>
        <begin position="1"/>
        <end position="36"/>
    </location>
</feature>
<dbReference type="InterPro" id="IPR053167">
    <property type="entry name" value="Spore_coat_component"/>
</dbReference>
<geneLocation type="plasmid" evidence="3 4">
    <name>2</name>
</geneLocation>
<proteinExistence type="predicted"/>
<dbReference type="PANTHER" id="PTHR37089:SF1">
    <property type="entry name" value="MEMBRANE PROTEIN"/>
    <property type="match status" value="1"/>
</dbReference>
<dbReference type="Pfam" id="PF05229">
    <property type="entry name" value="SCPU"/>
    <property type="match status" value="1"/>
</dbReference>
<dbReference type="KEGG" id="pur:AOC03_12030"/>
<evidence type="ECO:0000313" key="4">
    <source>
        <dbReference type="Proteomes" id="UP000059847"/>
    </source>
</evidence>
<keyword evidence="4" id="KW-1185">Reference proteome</keyword>
<feature type="chain" id="PRO_5005791141" description="Spore coat protein U/FanG domain-containing protein" evidence="1">
    <location>
        <begin position="37"/>
        <end position="345"/>
    </location>
</feature>
<feature type="domain" description="Spore coat protein U/FanG" evidence="2">
    <location>
        <begin position="205"/>
        <end position="341"/>
    </location>
</feature>
<evidence type="ECO:0000259" key="2">
    <source>
        <dbReference type="Pfam" id="PF05229"/>
    </source>
</evidence>
<dbReference type="AlphaFoldDB" id="A0A0M3V9G8"/>
<keyword evidence="3" id="KW-0614">Plasmid</keyword>
<evidence type="ECO:0000313" key="3">
    <source>
        <dbReference type="EMBL" id="ALF60913.1"/>
    </source>
</evidence>
<keyword evidence="1" id="KW-0732">Signal</keyword>
<organism evidence="3 4">
    <name type="scientific">Psychrobacter urativorans</name>
    <dbReference type="NCBI Taxonomy" id="45610"/>
    <lineage>
        <taxon>Bacteria</taxon>
        <taxon>Pseudomonadati</taxon>
        <taxon>Pseudomonadota</taxon>
        <taxon>Gammaproteobacteria</taxon>
        <taxon>Moraxellales</taxon>
        <taxon>Moraxellaceae</taxon>
        <taxon>Psychrobacter</taxon>
    </lineage>
</organism>
<dbReference type="EMBL" id="CP012708">
    <property type="protein sequence ID" value="ALF60913.1"/>
    <property type="molecule type" value="Genomic_DNA"/>
</dbReference>
<dbReference type="InterPro" id="IPR007893">
    <property type="entry name" value="Spore_coat_U/FanG"/>
</dbReference>
<dbReference type="PANTHER" id="PTHR37089">
    <property type="entry name" value="PROTEIN U-RELATED"/>
    <property type="match status" value="1"/>
</dbReference>
<name>A0A0M3V9G8_9GAMM</name>
<accession>A0A0M3V9G8</accession>
<protein>
    <recommendedName>
        <fullName evidence="2">Spore coat protein U/FanG domain-containing protein</fullName>
    </recommendedName>
</protein>